<proteinExistence type="predicted"/>
<feature type="compositionally biased region" description="Basic and acidic residues" evidence="1">
    <location>
        <begin position="102"/>
        <end position="125"/>
    </location>
</feature>
<dbReference type="EMBL" id="CAJPVJ010010483">
    <property type="protein sequence ID" value="CAG2173247.1"/>
    <property type="molecule type" value="Genomic_DNA"/>
</dbReference>
<keyword evidence="3" id="KW-1185">Reference proteome</keyword>
<sequence length="125" mass="14346">MGHRDAVKWILLNITNANKMPKIVKYLEYNVEYNGGDREVMAHKKPDVCKEHSCKLNKCQQHLDDMIDCCRKWGHQAFSCEGFMWMFKEEFPDKTGPGGRGGEPKTGDNKPTTGDKPDDNKDNKK</sequence>
<organism evidence="2">
    <name type="scientific">Oppiella nova</name>
    <dbReference type="NCBI Taxonomy" id="334625"/>
    <lineage>
        <taxon>Eukaryota</taxon>
        <taxon>Metazoa</taxon>
        <taxon>Ecdysozoa</taxon>
        <taxon>Arthropoda</taxon>
        <taxon>Chelicerata</taxon>
        <taxon>Arachnida</taxon>
        <taxon>Acari</taxon>
        <taxon>Acariformes</taxon>
        <taxon>Sarcoptiformes</taxon>
        <taxon>Oribatida</taxon>
        <taxon>Brachypylina</taxon>
        <taxon>Oppioidea</taxon>
        <taxon>Oppiidae</taxon>
        <taxon>Oppiella</taxon>
    </lineage>
</organism>
<evidence type="ECO:0000313" key="3">
    <source>
        <dbReference type="Proteomes" id="UP000728032"/>
    </source>
</evidence>
<feature type="region of interest" description="Disordered" evidence="1">
    <location>
        <begin position="91"/>
        <end position="125"/>
    </location>
</feature>
<reference evidence="2" key="1">
    <citation type="submission" date="2020-11" db="EMBL/GenBank/DDBJ databases">
        <authorList>
            <person name="Tran Van P."/>
        </authorList>
    </citation>
    <scope>NUCLEOTIDE SEQUENCE</scope>
</reference>
<dbReference type="OrthoDB" id="13601at2759"/>
<protein>
    <submittedName>
        <fullName evidence="2">Uncharacterized protein</fullName>
    </submittedName>
</protein>
<dbReference type="EMBL" id="OC925308">
    <property type="protein sequence ID" value="CAD7656060.1"/>
    <property type="molecule type" value="Genomic_DNA"/>
</dbReference>
<gene>
    <name evidence="2" type="ORF">ONB1V03_LOCUS12700</name>
</gene>
<evidence type="ECO:0000256" key="1">
    <source>
        <dbReference type="SAM" id="MobiDB-lite"/>
    </source>
</evidence>
<dbReference type="AlphaFoldDB" id="A0A7R9M9J7"/>
<name>A0A7R9M9J7_9ACAR</name>
<dbReference type="Proteomes" id="UP000728032">
    <property type="component" value="Unassembled WGS sequence"/>
</dbReference>
<accession>A0A7R9M9J7</accession>
<evidence type="ECO:0000313" key="2">
    <source>
        <dbReference type="EMBL" id="CAD7656060.1"/>
    </source>
</evidence>